<organism evidence="1 2">
    <name type="scientific">Pseudonocardia lutea</name>
    <dbReference type="NCBI Taxonomy" id="2172015"/>
    <lineage>
        <taxon>Bacteria</taxon>
        <taxon>Bacillati</taxon>
        <taxon>Actinomycetota</taxon>
        <taxon>Actinomycetes</taxon>
        <taxon>Pseudonocardiales</taxon>
        <taxon>Pseudonocardiaceae</taxon>
        <taxon>Pseudonocardia</taxon>
    </lineage>
</organism>
<evidence type="ECO:0000313" key="2">
    <source>
        <dbReference type="Proteomes" id="UP001596119"/>
    </source>
</evidence>
<dbReference type="Gene3D" id="1.10.357.10">
    <property type="entry name" value="Tetracycline Repressor, domain 2"/>
    <property type="match status" value="1"/>
</dbReference>
<reference evidence="2" key="1">
    <citation type="journal article" date="2019" name="Int. J. Syst. Evol. Microbiol.">
        <title>The Global Catalogue of Microorganisms (GCM) 10K type strain sequencing project: providing services to taxonomists for standard genome sequencing and annotation.</title>
        <authorList>
            <consortium name="The Broad Institute Genomics Platform"/>
            <consortium name="The Broad Institute Genome Sequencing Center for Infectious Disease"/>
            <person name="Wu L."/>
            <person name="Ma J."/>
        </authorList>
    </citation>
    <scope>NUCLEOTIDE SEQUENCE [LARGE SCALE GENOMIC DNA]</scope>
    <source>
        <strain evidence="2">CGMCC 4.7397</strain>
    </source>
</reference>
<comment type="caution">
    <text evidence="1">The sequence shown here is derived from an EMBL/GenBank/DDBJ whole genome shotgun (WGS) entry which is preliminary data.</text>
</comment>
<evidence type="ECO:0000313" key="1">
    <source>
        <dbReference type="EMBL" id="MFC5947468.1"/>
    </source>
</evidence>
<name>A0ABW1I1H9_9PSEU</name>
<proteinExistence type="predicted"/>
<dbReference type="Proteomes" id="UP001596119">
    <property type="component" value="Unassembled WGS sequence"/>
</dbReference>
<dbReference type="SUPFAM" id="SSF48498">
    <property type="entry name" value="Tetracyclin repressor-like, C-terminal domain"/>
    <property type="match status" value="1"/>
</dbReference>
<accession>A0ABW1I1H9</accession>
<keyword evidence="2" id="KW-1185">Reference proteome</keyword>
<dbReference type="RefSeq" id="WP_379564351.1">
    <property type="nucleotide sequence ID" value="NZ_JBHSQK010000007.1"/>
</dbReference>
<dbReference type="InterPro" id="IPR036271">
    <property type="entry name" value="Tet_transcr_reg_TetR-rel_C_sf"/>
</dbReference>
<evidence type="ECO:0008006" key="3">
    <source>
        <dbReference type="Google" id="ProtNLM"/>
    </source>
</evidence>
<protein>
    <recommendedName>
        <fullName evidence="3">TetR family transcriptional regulator</fullName>
    </recommendedName>
</protein>
<dbReference type="EMBL" id="JBHSQK010000007">
    <property type="protein sequence ID" value="MFC5947468.1"/>
    <property type="molecule type" value="Genomic_DNA"/>
</dbReference>
<gene>
    <name evidence="1" type="ORF">ACFQH9_04160</name>
</gene>
<sequence>MRVAVDHTAVIPEIGAMWVEVLEENAAALRGVLVRAGVPNGSGPTDAGELARALCWMTERTFYCATTTGSDLQTALETCDFVWRSALPSR</sequence>